<dbReference type="EMBL" id="QRNO01000005">
    <property type="protein sequence ID" value="RHK52502.1"/>
    <property type="molecule type" value="Genomic_DNA"/>
</dbReference>
<gene>
    <name evidence="1" type="ORF">DW060_02040</name>
</gene>
<proteinExistence type="predicted"/>
<evidence type="ECO:0000313" key="1">
    <source>
        <dbReference type="EMBL" id="RHK52502.1"/>
    </source>
</evidence>
<sequence length="256" mass="28530">MRIKFISLLKGTASPLNKELPDTIADNISSIGDVEVVDNAPDLVHVFGKWSGTTATTMKGYTHKGIPVVFTSANGLVDVLPPHSLMLAPTVFHCCGPAEAELIKKLLPKASVKVIANEQFTLTTDRTTMLRQFNDLYAKVYSEHEAKVMSEINNKVRTLNISDHAINEICSQLLYLQYAFRRETIRQRLLDNLSDTLINSNYDEESMRQALDTLKISSFATSVMALLESKSHLTEGFMPIAASDDKTTKQMQKHII</sequence>
<dbReference type="AlphaFoldDB" id="A0A3R6FIM2"/>
<comment type="caution">
    <text evidence="1">The sequence shown here is derived from an EMBL/GenBank/DDBJ whole genome shotgun (WGS) entry which is preliminary data.</text>
</comment>
<reference evidence="1 2" key="1">
    <citation type="submission" date="2018-08" db="EMBL/GenBank/DDBJ databases">
        <title>A genome reference for cultivated species of the human gut microbiota.</title>
        <authorList>
            <person name="Zou Y."/>
            <person name="Xue W."/>
            <person name="Luo G."/>
        </authorList>
    </citation>
    <scope>NUCLEOTIDE SEQUENCE [LARGE SCALE GENOMIC DNA]</scope>
    <source>
        <strain evidence="1 2">AF42-9</strain>
    </source>
</reference>
<name>A0A3R6FIM2_9BACT</name>
<organism evidence="1 2">
    <name type="scientific">Leyella stercorea</name>
    <dbReference type="NCBI Taxonomy" id="363265"/>
    <lineage>
        <taxon>Bacteria</taxon>
        <taxon>Pseudomonadati</taxon>
        <taxon>Bacteroidota</taxon>
        <taxon>Bacteroidia</taxon>
        <taxon>Bacteroidales</taxon>
        <taxon>Prevotellaceae</taxon>
        <taxon>Leyella</taxon>
    </lineage>
</organism>
<evidence type="ECO:0000313" key="2">
    <source>
        <dbReference type="Proteomes" id="UP000286598"/>
    </source>
</evidence>
<keyword evidence="2" id="KW-1185">Reference proteome</keyword>
<dbReference type="Proteomes" id="UP000286598">
    <property type="component" value="Unassembled WGS sequence"/>
</dbReference>
<protein>
    <submittedName>
        <fullName evidence="1">Uncharacterized protein</fullName>
    </submittedName>
</protein>
<accession>A0A3R6FIM2</accession>